<dbReference type="SUPFAM" id="SSF53383">
    <property type="entry name" value="PLP-dependent transferases"/>
    <property type="match status" value="1"/>
</dbReference>
<keyword evidence="3" id="KW-0805">Transcription regulation</keyword>
<dbReference type="OrthoDB" id="9808770at2"/>
<evidence type="ECO:0000256" key="6">
    <source>
        <dbReference type="SAM" id="MobiDB-lite"/>
    </source>
</evidence>
<dbReference type="AlphaFoldDB" id="A0A369CCP0"/>
<proteinExistence type="inferred from homology"/>
<sequence length="496" mass="54958">MNELEIPVQIPLNISKRSTDSLQHQICAQLRKLISDGHLRPGTRLTSIREMAAQLGVSFNTVKLAYQQLISEGHLVTSEARGTFVAPVSPEQRVFLSNPPATTPSHERHPTRFPPPFRGRSQINPRRRANAGAIDFWAGRTDPRSFPIKEWRHLINAQLQHAGANLTDYGDAAGLDALRCAIAEHLARARGFRPDPRQVVVTAGIQEALSISARLFLEPSSTAVTEAPCYKGASYVFESFGARIIRVGIDEEGIQVDRLPAQRSALVYVTPSHQYPLGHILSMERRHALLEWAATSGAYVLEDDYDCDFRFENSPLPALAALDKRGSVIYLGTFSKAMGVGLRLGYMVLPHELVEPATTVKALFSYCQPWLVQAAMAEFIASGNYARRLRQVRHDQKVRRDCLRDALQQNFGDVKLKGLRGGMHVVWHLPPDFPPASEVQQAAAEYQVNVYNPEAGGADVTECRSLNERLLVFGYASLSSVEIMEGISRLAQAICC</sequence>
<name>A0A369CCP0_9GAMM</name>
<evidence type="ECO:0000313" key="9">
    <source>
        <dbReference type="Proteomes" id="UP000252707"/>
    </source>
</evidence>
<feature type="domain" description="HTH gntR-type" evidence="7">
    <location>
        <begin position="20"/>
        <end position="88"/>
    </location>
</feature>
<evidence type="ECO:0000259" key="7">
    <source>
        <dbReference type="PROSITE" id="PS50949"/>
    </source>
</evidence>
<dbReference type="Pfam" id="PF00392">
    <property type="entry name" value="GntR"/>
    <property type="match status" value="1"/>
</dbReference>
<protein>
    <submittedName>
        <fullName evidence="8">GntR family transcriptional regulator/MocR family aminotransferase</fullName>
    </submittedName>
</protein>
<keyword evidence="8" id="KW-0808">Transferase</keyword>
<dbReference type="InterPro" id="IPR036388">
    <property type="entry name" value="WH-like_DNA-bd_sf"/>
</dbReference>
<dbReference type="PANTHER" id="PTHR46577">
    <property type="entry name" value="HTH-TYPE TRANSCRIPTIONAL REGULATORY PROTEIN GABR"/>
    <property type="match status" value="1"/>
</dbReference>
<evidence type="ECO:0000256" key="2">
    <source>
        <dbReference type="ARBA" id="ARBA00022898"/>
    </source>
</evidence>
<evidence type="ECO:0000256" key="1">
    <source>
        <dbReference type="ARBA" id="ARBA00005384"/>
    </source>
</evidence>
<dbReference type="PROSITE" id="PS50949">
    <property type="entry name" value="HTH_GNTR"/>
    <property type="match status" value="1"/>
</dbReference>
<dbReference type="PANTHER" id="PTHR46577:SF1">
    <property type="entry name" value="HTH-TYPE TRANSCRIPTIONAL REGULATORY PROTEIN GABR"/>
    <property type="match status" value="1"/>
</dbReference>
<dbReference type="Proteomes" id="UP000252707">
    <property type="component" value="Unassembled WGS sequence"/>
</dbReference>
<evidence type="ECO:0000256" key="5">
    <source>
        <dbReference type="ARBA" id="ARBA00023163"/>
    </source>
</evidence>
<keyword evidence="9" id="KW-1185">Reference proteome</keyword>
<evidence type="ECO:0000256" key="3">
    <source>
        <dbReference type="ARBA" id="ARBA00023015"/>
    </source>
</evidence>
<dbReference type="GO" id="GO:0008483">
    <property type="term" value="F:transaminase activity"/>
    <property type="evidence" value="ECO:0007669"/>
    <property type="project" value="UniProtKB-KW"/>
</dbReference>
<dbReference type="Pfam" id="PF00155">
    <property type="entry name" value="Aminotran_1_2"/>
    <property type="match status" value="1"/>
</dbReference>
<dbReference type="RefSeq" id="WP_114279184.1">
    <property type="nucleotide sequence ID" value="NZ_QPJY01000002.1"/>
</dbReference>
<dbReference type="EMBL" id="QPJY01000002">
    <property type="protein sequence ID" value="RCX31770.1"/>
    <property type="molecule type" value="Genomic_DNA"/>
</dbReference>
<dbReference type="Gene3D" id="1.10.10.10">
    <property type="entry name" value="Winged helix-like DNA-binding domain superfamily/Winged helix DNA-binding domain"/>
    <property type="match status" value="1"/>
</dbReference>
<comment type="caution">
    <text evidence="8">The sequence shown here is derived from an EMBL/GenBank/DDBJ whole genome shotgun (WGS) entry which is preliminary data.</text>
</comment>
<evidence type="ECO:0000313" key="8">
    <source>
        <dbReference type="EMBL" id="RCX31770.1"/>
    </source>
</evidence>
<dbReference type="GO" id="GO:0030170">
    <property type="term" value="F:pyridoxal phosphate binding"/>
    <property type="evidence" value="ECO:0007669"/>
    <property type="project" value="InterPro"/>
</dbReference>
<dbReference type="InterPro" id="IPR000524">
    <property type="entry name" value="Tscrpt_reg_HTH_GntR"/>
</dbReference>
<dbReference type="InterPro" id="IPR051446">
    <property type="entry name" value="HTH_trans_reg/aminotransferase"/>
</dbReference>
<gene>
    <name evidence="8" type="ORF">DFQ59_102117</name>
</gene>
<dbReference type="SUPFAM" id="SSF46785">
    <property type="entry name" value="Winged helix' DNA-binding domain"/>
    <property type="match status" value="1"/>
</dbReference>
<feature type="region of interest" description="Disordered" evidence="6">
    <location>
        <begin position="98"/>
        <end position="123"/>
    </location>
</feature>
<comment type="similarity">
    <text evidence="1">In the C-terminal section; belongs to the class-I pyridoxal-phosphate-dependent aminotransferase family.</text>
</comment>
<dbReference type="CDD" id="cd00609">
    <property type="entry name" value="AAT_like"/>
    <property type="match status" value="1"/>
</dbReference>
<reference evidence="8 9" key="1">
    <citation type="submission" date="2018-07" db="EMBL/GenBank/DDBJ databases">
        <title>Genomic Encyclopedia of Type Strains, Phase IV (KMG-IV): sequencing the most valuable type-strain genomes for metagenomic binning, comparative biology and taxonomic classification.</title>
        <authorList>
            <person name="Goeker M."/>
        </authorList>
    </citation>
    <scope>NUCLEOTIDE SEQUENCE [LARGE SCALE GENOMIC DNA]</scope>
    <source>
        <strain evidence="8 9">DSM 26407</strain>
    </source>
</reference>
<dbReference type="InterPro" id="IPR015424">
    <property type="entry name" value="PyrdxlP-dep_Trfase"/>
</dbReference>
<keyword evidence="8" id="KW-0032">Aminotransferase</keyword>
<dbReference type="GO" id="GO:0003700">
    <property type="term" value="F:DNA-binding transcription factor activity"/>
    <property type="evidence" value="ECO:0007669"/>
    <property type="project" value="InterPro"/>
</dbReference>
<dbReference type="InterPro" id="IPR004839">
    <property type="entry name" value="Aminotransferase_I/II_large"/>
</dbReference>
<dbReference type="CDD" id="cd07377">
    <property type="entry name" value="WHTH_GntR"/>
    <property type="match status" value="1"/>
</dbReference>
<evidence type="ECO:0000256" key="4">
    <source>
        <dbReference type="ARBA" id="ARBA00023125"/>
    </source>
</evidence>
<keyword evidence="5" id="KW-0804">Transcription</keyword>
<keyword evidence="4" id="KW-0238">DNA-binding</keyword>
<organism evidence="8 9">
    <name type="scientific">Thioalbus denitrificans</name>
    <dbReference type="NCBI Taxonomy" id="547122"/>
    <lineage>
        <taxon>Bacteria</taxon>
        <taxon>Pseudomonadati</taxon>
        <taxon>Pseudomonadota</taxon>
        <taxon>Gammaproteobacteria</taxon>
        <taxon>Chromatiales</taxon>
        <taxon>Ectothiorhodospiraceae</taxon>
        <taxon>Thioalbus</taxon>
    </lineage>
</organism>
<accession>A0A369CCP0</accession>
<dbReference type="Gene3D" id="3.40.640.10">
    <property type="entry name" value="Type I PLP-dependent aspartate aminotransferase-like (Major domain)"/>
    <property type="match status" value="1"/>
</dbReference>
<dbReference type="InterPro" id="IPR036390">
    <property type="entry name" value="WH_DNA-bd_sf"/>
</dbReference>
<keyword evidence="2" id="KW-0663">Pyridoxal phosphate</keyword>
<dbReference type="GO" id="GO:0003677">
    <property type="term" value="F:DNA binding"/>
    <property type="evidence" value="ECO:0007669"/>
    <property type="project" value="UniProtKB-KW"/>
</dbReference>
<dbReference type="SMART" id="SM00345">
    <property type="entry name" value="HTH_GNTR"/>
    <property type="match status" value="1"/>
</dbReference>
<dbReference type="InterPro" id="IPR015421">
    <property type="entry name" value="PyrdxlP-dep_Trfase_major"/>
</dbReference>